<sequence>MLEYLRLMQMTPEDTRGKPLAAFDYTRTISAANEQAVLASIIEAVRNQLSLYPTTEEQDAALIQDKSLFQCFNYNQRMAVRHRRNEKRLLKRTVAALEKQLKNRGLDVNDLERAGGNTAGKVLEGDERRFGIKQRTALEERLEAMGLPIDLK</sequence>
<dbReference type="AlphaFoldDB" id="A0A7S1B6W7"/>
<keyword evidence="1" id="KW-0175">Coiled coil</keyword>
<name>A0A7S1B6W7_9STRA</name>
<dbReference type="InterPro" id="IPR036464">
    <property type="entry name" value="Rubisco_LSMT_subst-bd_sf"/>
</dbReference>
<gene>
    <name evidence="3" type="ORF">CHYS00102_LOCUS3310</name>
</gene>
<evidence type="ECO:0000259" key="2">
    <source>
        <dbReference type="Pfam" id="PF09273"/>
    </source>
</evidence>
<dbReference type="SUPFAM" id="SSF81822">
    <property type="entry name" value="RuBisCo LSMT C-terminal, substrate-binding domain"/>
    <property type="match status" value="1"/>
</dbReference>
<organism evidence="3">
    <name type="scientific">Corethron hystrix</name>
    <dbReference type="NCBI Taxonomy" id="216773"/>
    <lineage>
        <taxon>Eukaryota</taxon>
        <taxon>Sar</taxon>
        <taxon>Stramenopiles</taxon>
        <taxon>Ochrophyta</taxon>
        <taxon>Bacillariophyta</taxon>
        <taxon>Coscinodiscophyceae</taxon>
        <taxon>Corethrophycidae</taxon>
        <taxon>Corethrales</taxon>
        <taxon>Corethraceae</taxon>
        <taxon>Corethron</taxon>
    </lineage>
</organism>
<protein>
    <recommendedName>
        <fullName evidence="2">Rubisco LSMT substrate-binding domain-containing protein</fullName>
    </recommendedName>
</protein>
<feature type="coiled-coil region" evidence="1">
    <location>
        <begin position="80"/>
        <end position="114"/>
    </location>
</feature>
<evidence type="ECO:0000256" key="1">
    <source>
        <dbReference type="SAM" id="Coils"/>
    </source>
</evidence>
<feature type="domain" description="Rubisco LSMT substrate-binding" evidence="2">
    <location>
        <begin position="1"/>
        <end position="90"/>
    </location>
</feature>
<reference evidence="3" key="1">
    <citation type="submission" date="2021-01" db="EMBL/GenBank/DDBJ databases">
        <authorList>
            <person name="Corre E."/>
            <person name="Pelletier E."/>
            <person name="Niang G."/>
            <person name="Scheremetjew M."/>
            <person name="Finn R."/>
            <person name="Kale V."/>
            <person name="Holt S."/>
            <person name="Cochrane G."/>
            <person name="Meng A."/>
            <person name="Brown T."/>
            <person name="Cohen L."/>
        </authorList>
    </citation>
    <scope>NUCLEOTIDE SEQUENCE</scope>
    <source>
        <strain evidence="3">308</strain>
    </source>
</reference>
<evidence type="ECO:0000313" key="3">
    <source>
        <dbReference type="EMBL" id="CAD8876132.1"/>
    </source>
</evidence>
<accession>A0A7S1B6W7</accession>
<dbReference type="Gene3D" id="3.90.1420.10">
    <property type="entry name" value="Rubisco LSMT, substrate-binding domain"/>
    <property type="match status" value="1"/>
</dbReference>
<dbReference type="Pfam" id="PF09273">
    <property type="entry name" value="Rubis-subs-bind"/>
    <property type="match status" value="1"/>
</dbReference>
<dbReference type="EMBL" id="HBFR01004825">
    <property type="protein sequence ID" value="CAD8876132.1"/>
    <property type="molecule type" value="Transcribed_RNA"/>
</dbReference>
<dbReference type="InterPro" id="IPR015353">
    <property type="entry name" value="Rubisco_LSMT_subst-bd"/>
</dbReference>
<proteinExistence type="predicted"/>